<dbReference type="Proteomes" id="UP000237000">
    <property type="component" value="Unassembled WGS sequence"/>
</dbReference>
<dbReference type="AlphaFoldDB" id="A0A2P5BAZ9"/>
<name>A0A2P5BAZ9_TREOI</name>
<keyword evidence="2" id="KW-1185">Reference proteome</keyword>
<protein>
    <submittedName>
        <fullName evidence="1">Uncharacterized protein</fullName>
    </submittedName>
</protein>
<evidence type="ECO:0000313" key="2">
    <source>
        <dbReference type="Proteomes" id="UP000237000"/>
    </source>
</evidence>
<proteinExistence type="predicted"/>
<comment type="caution">
    <text evidence="1">The sequence shown here is derived from an EMBL/GenBank/DDBJ whole genome shotgun (WGS) entry which is preliminary data.</text>
</comment>
<accession>A0A2P5BAZ9</accession>
<dbReference type="InParanoid" id="A0A2P5BAZ9"/>
<evidence type="ECO:0000313" key="1">
    <source>
        <dbReference type="EMBL" id="PON45948.1"/>
    </source>
</evidence>
<gene>
    <name evidence="1" type="ORF">TorRG33x02_327330</name>
</gene>
<dbReference type="EMBL" id="JXTC01000563">
    <property type="protein sequence ID" value="PON45948.1"/>
    <property type="molecule type" value="Genomic_DNA"/>
</dbReference>
<sequence length="121" mass="13852">MCNFSRVVVPVCFVVSSIKFPRNYLKWYHSWRALVSLSHPLSVSVRSNGELFWFPLKLDSSDSFSAIDELHSIYIAATLAEKHVHLKEIVSPLVILADSTHHKQHPSKENYQTTPVKDAEF</sequence>
<organism evidence="1 2">
    <name type="scientific">Trema orientale</name>
    <name type="common">Charcoal tree</name>
    <name type="synonym">Celtis orientalis</name>
    <dbReference type="NCBI Taxonomy" id="63057"/>
    <lineage>
        <taxon>Eukaryota</taxon>
        <taxon>Viridiplantae</taxon>
        <taxon>Streptophyta</taxon>
        <taxon>Embryophyta</taxon>
        <taxon>Tracheophyta</taxon>
        <taxon>Spermatophyta</taxon>
        <taxon>Magnoliopsida</taxon>
        <taxon>eudicotyledons</taxon>
        <taxon>Gunneridae</taxon>
        <taxon>Pentapetalae</taxon>
        <taxon>rosids</taxon>
        <taxon>fabids</taxon>
        <taxon>Rosales</taxon>
        <taxon>Cannabaceae</taxon>
        <taxon>Trema</taxon>
    </lineage>
</organism>
<reference evidence="2" key="1">
    <citation type="submission" date="2016-06" db="EMBL/GenBank/DDBJ databases">
        <title>Parallel loss of symbiosis genes in relatives of nitrogen-fixing non-legume Parasponia.</title>
        <authorList>
            <person name="Van Velzen R."/>
            <person name="Holmer R."/>
            <person name="Bu F."/>
            <person name="Rutten L."/>
            <person name="Van Zeijl A."/>
            <person name="Liu W."/>
            <person name="Santuari L."/>
            <person name="Cao Q."/>
            <person name="Sharma T."/>
            <person name="Shen D."/>
            <person name="Roswanjaya Y."/>
            <person name="Wardhani T."/>
            <person name="Kalhor M.S."/>
            <person name="Jansen J."/>
            <person name="Van den Hoogen J."/>
            <person name="Gungor B."/>
            <person name="Hartog M."/>
            <person name="Hontelez J."/>
            <person name="Verver J."/>
            <person name="Yang W.-C."/>
            <person name="Schijlen E."/>
            <person name="Repin R."/>
            <person name="Schilthuizen M."/>
            <person name="Schranz E."/>
            <person name="Heidstra R."/>
            <person name="Miyata K."/>
            <person name="Fedorova E."/>
            <person name="Kohlen W."/>
            <person name="Bisseling T."/>
            <person name="Smit S."/>
            <person name="Geurts R."/>
        </authorList>
    </citation>
    <scope>NUCLEOTIDE SEQUENCE [LARGE SCALE GENOMIC DNA]</scope>
    <source>
        <strain evidence="2">cv. RG33-2</strain>
    </source>
</reference>